<evidence type="ECO:0000313" key="12">
    <source>
        <dbReference type="EMBL" id="NVN11236.1"/>
    </source>
</evidence>
<protein>
    <recommendedName>
        <fullName evidence="10">3-isopropylmalate dehydratase small subunit</fullName>
        <ecNumber evidence="10">4.2.1.33</ecNumber>
    </recommendedName>
    <alternativeName>
        <fullName evidence="10">Alpha-IPM isomerase</fullName>
        <shortName evidence="10">IPMI</shortName>
    </alternativeName>
    <alternativeName>
        <fullName evidence="10">Isopropylmalate isomerase</fullName>
    </alternativeName>
</protein>
<evidence type="ECO:0000313" key="14">
    <source>
        <dbReference type="Proteomes" id="UP000534870"/>
    </source>
</evidence>
<dbReference type="PANTHER" id="PTHR43345:SF5">
    <property type="entry name" value="3-ISOPROPYLMALATE DEHYDRATASE SMALL SUBUNIT"/>
    <property type="match status" value="1"/>
</dbReference>
<reference evidence="12 14" key="1">
    <citation type="submission" date="2020-06" db="EMBL/GenBank/DDBJ databases">
        <title>Description of novel acetic acid bacteria.</title>
        <authorList>
            <person name="Sombolestani A."/>
        </authorList>
    </citation>
    <scope>NUCLEOTIDE SEQUENCE [LARGE SCALE GENOMIC DNA]</scope>
    <source>
        <strain evidence="12 14">LMG 31431</strain>
    </source>
</reference>
<dbReference type="EC" id="4.2.1.33" evidence="10"/>
<evidence type="ECO:0000256" key="7">
    <source>
        <dbReference type="ARBA" id="ARBA00022605"/>
    </source>
</evidence>
<evidence type="ECO:0000256" key="8">
    <source>
        <dbReference type="ARBA" id="ARBA00023239"/>
    </source>
</evidence>
<organism evidence="12 14">
    <name type="scientific">Nguyenibacter vanlangensis</name>
    <dbReference type="NCBI Taxonomy" id="1216886"/>
    <lineage>
        <taxon>Bacteria</taxon>
        <taxon>Pseudomonadati</taxon>
        <taxon>Pseudomonadota</taxon>
        <taxon>Alphaproteobacteria</taxon>
        <taxon>Acetobacterales</taxon>
        <taxon>Acetobacteraceae</taxon>
        <taxon>Nguyenibacter</taxon>
    </lineage>
</organism>
<keyword evidence="9 10" id="KW-0100">Branched-chain amino acid biosynthesis</keyword>
<evidence type="ECO:0000256" key="6">
    <source>
        <dbReference type="ARBA" id="ARBA00022430"/>
    </source>
</evidence>
<reference evidence="13 15" key="2">
    <citation type="submission" date="2024-04" db="EMBL/GenBank/DDBJ databases">
        <title>Complete genome sequence of Nguyenibacter vanlangesis HBCM-1154, a strain capable of nitrogen fixation, IAA production, and phosphorus solubilization isolated from sugarcane soil.</title>
        <authorList>
            <person name="MY HANH P."/>
        </authorList>
    </citation>
    <scope>NUCLEOTIDE SEQUENCE [LARGE SCALE GENOMIC DNA]</scope>
    <source>
        <strain evidence="13 15">HBCM 1154</strain>
    </source>
</reference>
<dbReference type="NCBIfam" id="NF002458">
    <property type="entry name" value="PRK01641.1"/>
    <property type="match status" value="1"/>
</dbReference>
<dbReference type="InterPro" id="IPR004431">
    <property type="entry name" value="3-IsopropMal_deHydase_ssu"/>
</dbReference>
<comment type="function">
    <text evidence="2 10">Catalyzes the isomerization between 2-isopropylmalate and 3-isopropylmalate, via the formation of 2-isopropylmaleate.</text>
</comment>
<keyword evidence="8 10" id="KW-0456">Lyase</keyword>
<dbReference type="Proteomes" id="UP001449795">
    <property type="component" value="Chromosome"/>
</dbReference>
<evidence type="ECO:0000256" key="3">
    <source>
        <dbReference type="ARBA" id="ARBA00004729"/>
    </source>
</evidence>
<evidence type="ECO:0000256" key="9">
    <source>
        <dbReference type="ARBA" id="ARBA00023304"/>
    </source>
</evidence>
<dbReference type="GO" id="GO:0003861">
    <property type="term" value="F:3-isopropylmalate dehydratase activity"/>
    <property type="evidence" value="ECO:0007669"/>
    <property type="project" value="UniProtKB-UniRule"/>
</dbReference>
<comment type="subunit">
    <text evidence="5 10">Heterodimer of LeuC and LeuD.</text>
</comment>
<evidence type="ECO:0000313" key="13">
    <source>
        <dbReference type="EMBL" id="XAE43054.1"/>
    </source>
</evidence>
<dbReference type="NCBIfam" id="TIGR00171">
    <property type="entry name" value="leuD"/>
    <property type="match status" value="1"/>
</dbReference>
<sequence>MEKFTVLTAIAAPLPEANIDTDKIIPARFLKTTKRSGLGVHAFDGMRYNPDGSERPDFVLNQPPYRDAGILITYDNLGCGSSREHAPWALLDFGIRCVIAPSFADIFFNNCFKNGILPIQLPRETCDALMEDARLGGNGRLTVDLERQVVIRPDGAEIGFEIDPLRRHLLLEGLDDIGQTLQHEAAIGAFETARERAQPWQTHIVVA</sequence>
<evidence type="ECO:0000256" key="4">
    <source>
        <dbReference type="ARBA" id="ARBA00009845"/>
    </source>
</evidence>
<dbReference type="EMBL" id="CP152276">
    <property type="protein sequence ID" value="XAE43054.1"/>
    <property type="molecule type" value="Genomic_DNA"/>
</dbReference>
<comment type="catalytic activity">
    <reaction evidence="1 10">
        <text>(2R,3S)-3-isopropylmalate = (2S)-2-isopropylmalate</text>
        <dbReference type="Rhea" id="RHEA:32287"/>
        <dbReference type="ChEBI" id="CHEBI:1178"/>
        <dbReference type="ChEBI" id="CHEBI:35121"/>
        <dbReference type="EC" id="4.2.1.33"/>
    </reaction>
</comment>
<dbReference type="SUPFAM" id="SSF52016">
    <property type="entry name" value="LeuD/IlvD-like"/>
    <property type="match status" value="1"/>
</dbReference>
<gene>
    <name evidence="10 12" type="primary">leuD</name>
    <name evidence="13" type="ORF">AAC691_00770</name>
    <name evidence="12" type="ORF">HUK84_08820</name>
</gene>
<evidence type="ECO:0000256" key="2">
    <source>
        <dbReference type="ARBA" id="ARBA00002695"/>
    </source>
</evidence>
<evidence type="ECO:0000259" key="11">
    <source>
        <dbReference type="Pfam" id="PF00694"/>
    </source>
</evidence>
<keyword evidence="15" id="KW-1185">Reference proteome</keyword>
<dbReference type="Gene3D" id="3.20.19.10">
    <property type="entry name" value="Aconitase, domain 4"/>
    <property type="match status" value="1"/>
</dbReference>
<dbReference type="Pfam" id="PF00694">
    <property type="entry name" value="Aconitase_C"/>
    <property type="match status" value="1"/>
</dbReference>
<dbReference type="EMBL" id="JABXXP010000139">
    <property type="protein sequence ID" value="NVN11236.1"/>
    <property type="molecule type" value="Genomic_DNA"/>
</dbReference>
<dbReference type="GO" id="GO:0009098">
    <property type="term" value="P:L-leucine biosynthetic process"/>
    <property type="evidence" value="ECO:0007669"/>
    <property type="project" value="UniProtKB-UniRule"/>
</dbReference>
<dbReference type="PANTHER" id="PTHR43345">
    <property type="entry name" value="3-ISOPROPYLMALATE DEHYDRATASE SMALL SUBUNIT 2-RELATED-RELATED"/>
    <property type="match status" value="1"/>
</dbReference>
<dbReference type="InterPro" id="IPR050075">
    <property type="entry name" value="LeuD"/>
</dbReference>
<dbReference type="HAMAP" id="MF_01031">
    <property type="entry name" value="LeuD_type1"/>
    <property type="match status" value="1"/>
</dbReference>
<name>A0A7Y7IWQ0_9PROT</name>
<proteinExistence type="inferred from homology"/>
<evidence type="ECO:0000256" key="5">
    <source>
        <dbReference type="ARBA" id="ARBA00011271"/>
    </source>
</evidence>
<evidence type="ECO:0000313" key="15">
    <source>
        <dbReference type="Proteomes" id="UP001449795"/>
    </source>
</evidence>
<dbReference type="AlphaFoldDB" id="A0A7Y7IWQ0"/>
<dbReference type="Proteomes" id="UP000534870">
    <property type="component" value="Unassembled WGS sequence"/>
</dbReference>
<evidence type="ECO:0000256" key="10">
    <source>
        <dbReference type="HAMAP-Rule" id="MF_01031"/>
    </source>
</evidence>
<dbReference type="GO" id="GO:0009316">
    <property type="term" value="C:3-isopropylmalate dehydratase complex"/>
    <property type="evidence" value="ECO:0007669"/>
    <property type="project" value="InterPro"/>
</dbReference>
<evidence type="ECO:0000256" key="1">
    <source>
        <dbReference type="ARBA" id="ARBA00000491"/>
    </source>
</evidence>
<dbReference type="UniPathway" id="UPA00048">
    <property type="reaction ID" value="UER00071"/>
</dbReference>
<keyword evidence="7 10" id="KW-0028">Amino-acid biosynthesis</keyword>
<dbReference type="CDD" id="cd01577">
    <property type="entry name" value="IPMI_Swivel"/>
    <property type="match status" value="1"/>
</dbReference>
<feature type="domain" description="Aconitase A/isopropylmalate dehydratase small subunit swivel" evidence="11">
    <location>
        <begin position="1"/>
        <end position="123"/>
    </location>
</feature>
<dbReference type="RefSeq" id="WP_176639969.1">
    <property type="nucleotide sequence ID" value="NZ_CP152276.1"/>
</dbReference>
<accession>A0A7Y7IWQ0</accession>
<comment type="similarity">
    <text evidence="4 10">Belongs to the LeuD family. LeuD type 1 subfamily.</text>
</comment>
<dbReference type="InterPro" id="IPR015928">
    <property type="entry name" value="Aconitase/3IPM_dehydase_swvl"/>
</dbReference>
<dbReference type="InterPro" id="IPR033940">
    <property type="entry name" value="IPMI_Swivel"/>
</dbReference>
<keyword evidence="6 10" id="KW-0432">Leucine biosynthesis</keyword>
<dbReference type="FunFam" id="3.20.19.10:FF:000003">
    <property type="entry name" value="3-isopropylmalate dehydratase small subunit"/>
    <property type="match status" value="1"/>
</dbReference>
<comment type="pathway">
    <text evidence="3 10">Amino-acid biosynthesis; L-leucine biosynthesis; L-leucine from 3-methyl-2-oxobutanoate: step 2/4.</text>
</comment>
<dbReference type="InterPro" id="IPR000573">
    <property type="entry name" value="AconitaseA/IPMdHydase_ssu_swvl"/>
</dbReference>